<protein>
    <submittedName>
        <fullName evidence="2">Uncharacterized protein</fullName>
    </submittedName>
</protein>
<keyword evidence="3" id="KW-1185">Reference proteome</keyword>
<name>A0AAV4VNB3_9ARAC</name>
<organism evidence="2 3">
    <name type="scientific">Caerostris darwini</name>
    <dbReference type="NCBI Taxonomy" id="1538125"/>
    <lineage>
        <taxon>Eukaryota</taxon>
        <taxon>Metazoa</taxon>
        <taxon>Ecdysozoa</taxon>
        <taxon>Arthropoda</taxon>
        <taxon>Chelicerata</taxon>
        <taxon>Arachnida</taxon>
        <taxon>Araneae</taxon>
        <taxon>Araneomorphae</taxon>
        <taxon>Entelegynae</taxon>
        <taxon>Araneoidea</taxon>
        <taxon>Araneidae</taxon>
        <taxon>Caerostris</taxon>
    </lineage>
</organism>
<evidence type="ECO:0000256" key="1">
    <source>
        <dbReference type="SAM" id="MobiDB-lite"/>
    </source>
</evidence>
<comment type="caution">
    <text evidence="2">The sequence shown here is derived from an EMBL/GenBank/DDBJ whole genome shotgun (WGS) entry which is preliminary data.</text>
</comment>
<proteinExistence type="predicted"/>
<feature type="region of interest" description="Disordered" evidence="1">
    <location>
        <begin position="87"/>
        <end position="110"/>
    </location>
</feature>
<sequence length="110" mass="12434">MANPSSRYAVDLSLSQMKSSWVSQVGRFDRPHVDVGRCGREDRKGKLNPSKGTAFRSGQWRKCPLPNCRLIIERELGFRRGPCATYGPCDENNTSPEHVPRKFTPLSDQL</sequence>
<accession>A0AAV4VNB3</accession>
<dbReference type="EMBL" id="BPLQ01013406">
    <property type="protein sequence ID" value="GIY71916.1"/>
    <property type="molecule type" value="Genomic_DNA"/>
</dbReference>
<evidence type="ECO:0000313" key="2">
    <source>
        <dbReference type="EMBL" id="GIY71916.1"/>
    </source>
</evidence>
<dbReference type="AlphaFoldDB" id="A0AAV4VNB3"/>
<gene>
    <name evidence="2" type="ORF">CDAR_73051</name>
</gene>
<dbReference type="Proteomes" id="UP001054837">
    <property type="component" value="Unassembled WGS sequence"/>
</dbReference>
<evidence type="ECO:0000313" key="3">
    <source>
        <dbReference type="Proteomes" id="UP001054837"/>
    </source>
</evidence>
<reference evidence="2 3" key="1">
    <citation type="submission" date="2021-06" db="EMBL/GenBank/DDBJ databases">
        <title>Caerostris darwini draft genome.</title>
        <authorList>
            <person name="Kono N."/>
            <person name="Arakawa K."/>
        </authorList>
    </citation>
    <scope>NUCLEOTIDE SEQUENCE [LARGE SCALE GENOMIC DNA]</scope>
</reference>